<dbReference type="EMBL" id="JANIIK010000044">
    <property type="protein sequence ID" value="KAJ3603765.1"/>
    <property type="molecule type" value="Genomic_DNA"/>
</dbReference>
<evidence type="ECO:0000256" key="1">
    <source>
        <dbReference type="SAM" id="MobiDB-lite"/>
    </source>
</evidence>
<gene>
    <name evidence="2" type="ORF">NHX12_028506</name>
</gene>
<feature type="compositionally biased region" description="Basic residues" evidence="1">
    <location>
        <begin position="16"/>
        <end position="29"/>
    </location>
</feature>
<sequence>MEGKGDEVPTVATNVTKKKNKQKNRKKETKRAMKGHEESQDKTVKGNTRTTRQRPNSSGSTTEVDPSSIRSYFQSAKAIRAKRQREIGSLSSESGTSPPVKKRADDQEDIQQTPGQQQSLQVSTKAEAMPEMASRPPAGEHGVTGGALRKPQATSEEQSAHPVNSGGPCP</sequence>
<feature type="region of interest" description="Disordered" evidence="1">
    <location>
        <begin position="1"/>
        <end position="170"/>
    </location>
</feature>
<evidence type="ECO:0000313" key="3">
    <source>
        <dbReference type="Proteomes" id="UP001148018"/>
    </source>
</evidence>
<name>A0A9Q0EAP7_9TELE</name>
<protein>
    <submittedName>
        <fullName evidence="2">Uncharacterized protein</fullName>
    </submittedName>
</protein>
<accession>A0A9Q0EAP7</accession>
<feature type="compositionally biased region" description="Polar residues" evidence="1">
    <location>
        <begin position="110"/>
        <end position="124"/>
    </location>
</feature>
<reference evidence="2" key="1">
    <citation type="submission" date="2022-07" db="EMBL/GenBank/DDBJ databases">
        <title>Chromosome-level genome of Muraenolepis orangiensis.</title>
        <authorList>
            <person name="Kim J."/>
        </authorList>
    </citation>
    <scope>NUCLEOTIDE SEQUENCE</scope>
    <source>
        <strain evidence="2">KU_S4_2022</strain>
        <tissue evidence="2">Muscle</tissue>
    </source>
</reference>
<keyword evidence="3" id="KW-1185">Reference proteome</keyword>
<dbReference type="Proteomes" id="UP001148018">
    <property type="component" value="Unassembled WGS sequence"/>
</dbReference>
<dbReference type="AlphaFoldDB" id="A0A9Q0EAP7"/>
<feature type="compositionally biased region" description="Basic and acidic residues" evidence="1">
    <location>
        <begin position="30"/>
        <end position="44"/>
    </location>
</feature>
<comment type="caution">
    <text evidence="2">The sequence shown here is derived from an EMBL/GenBank/DDBJ whole genome shotgun (WGS) entry which is preliminary data.</text>
</comment>
<feature type="compositionally biased region" description="Polar residues" evidence="1">
    <location>
        <begin position="45"/>
        <end position="74"/>
    </location>
</feature>
<organism evidence="2 3">
    <name type="scientific">Muraenolepis orangiensis</name>
    <name type="common">Patagonian moray cod</name>
    <dbReference type="NCBI Taxonomy" id="630683"/>
    <lineage>
        <taxon>Eukaryota</taxon>
        <taxon>Metazoa</taxon>
        <taxon>Chordata</taxon>
        <taxon>Craniata</taxon>
        <taxon>Vertebrata</taxon>
        <taxon>Euteleostomi</taxon>
        <taxon>Actinopterygii</taxon>
        <taxon>Neopterygii</taxon>
        <taxon>Teleostei</taxon>
        <taxon>Neoteleostei</taxon>
        <taxon>Acanthomorphata</taxon>
        <taxon>Zeiogadaria</taxon>
        <taxon>Gadariae</taxon>
        <taxon>Gadiformes</taxon>
        <taxon>Muraenolepidoidei</taxon>
        <taxon>Muraenolepididae</taxon>
        <taxon>Muraenolepis</taxon>
    </lineage>
</organism>
<proteinExistence type="predicted"/>
<evidence type="ECO:0000313" key="2">
    <source>
        <dbReference type="EMBL" id="KAJ3603765.1"/>
    </source>
</evidence>